<sequence length="124" mass="14049">MKYLWILLLSIPLFGQQTFTQEEALEMIKQRDAEWESKLGKLESIDSAKTVQIGQYEDLVKELGDQANLDSLIIVAKGKQIEALKAQNKANEKMAGLAKPSWYENKWLYFGYGVAAVTIPTYFG</sequence>
<reference evidence="1" key="1">
    <citation type="submission" date="2018-05" db="EMBL/GenBank/DDBJ databases">
        <authorList>
            <person name="Lanie J.A."/>
            <person name="Ng W.-L."/>
            <person name="Kazmierczak K.M."/>
            <person name="Andrzejewski T.M."/>
            <person name="Davidsen T.M."/>
            <person name="Wayne K.J."/>
            <person name="Tettelin H."/>
            <person name="Glass J.I."/>
            <person name="Rusch D."/>
            <person name="Podicherti R."/>
            <person name="Tsui H.-C.T."/>
            <person name="Winkler M.E."/>
        </authorList>
    </citation>
    <scope>NUCLEOTIDE SEQUENCE</scope>
</reference>
<feature type="non-terminal residue" evidence="1">
    <location>
        <position position="124"/>
    </location>
</feature>
<name>A0A382GIY0_9ZZZZ</name>
<accession>A0A382GIY0</accession>
<proteinExistence type="predicted"/>
<dbReference type="EMBL" id="UINC01055613">
    <property type="protein sequence ID" value="SVB74694.1"/>
    <property type="molecule type" value="Genomic_DNA"/>
</dbReference>
<gene>
    <name evidence="1" type="ORF">METZ01_LOCUS227548</name>
</gene>
<evidence type="ECO:0000313" key="1">
    <source>
        <dbReference type="EMBL" id="SVB74694.1"/>
    </source>
</evidence>
<dbReference type="AlphaFoldDB" id="A0A382GIY0"/>
<organism evidence="1">
    <name type="scientific">marine metagenome</name>
    <dbReference type="NCBI Taxonomy" id="408172"/>
    <lineage>
        <taxon>unclassified sequences</taxon>
        <taxon>metagenomes</taxon>
        <taxon>ecological metagenomes</taxon>
    </lineage>
</organism>
<protein>
    <submittedName>
        <fullName evidence="1">Uncharacterized protein</fullName>
    </submittedName>
</protein>